<feature type="compositionally biased region" description="Polar residues" evidence="1">
    <location>
        <begin position="397"/>
        <end position="409"/>
    </location>
</feature>
<evidence type="ECO:0000256" key="1">
    <source>
        <dbReference type="SAM" id="MobiDB-lite"/>
    </source>
</evidence>
<feature type="region of interest" description="Disordered" evidence="1">
    <location>
        <begin position="379"/>
        <end position="449"/>
    </location>
</feature>
<comment type="caution">
    <text evidence="2">The sequence shown here is derived from an EMBL/GenBank/DDBJ whole genome shotgun (WGS) entry which is preliminary data.</text>
</comment>
<evidence type="ECO:0000313" key="2">
    <source>
        <dbReference type="EMBL" id="KAF2199279.1"/>
    </source>
</evidence>
<dbReference type="EMBL" id="ML994085">
    <property type="protein sequence ID" value="KAF2199279.1"/>
    <property type="molecule type" value="Genomic_DNA"/>
</dbReference>
<feature type="compositionally biased region" description="Low complexity" evidence="1">
    <location>
        <begin position="1"/>
        <end position="11"/>
    </location>
</feature>
<keyword evidence="3" id="KW-1185">Reference proteome</keyword>
<feature type="compositionally biased region" description="Polar residues" evidence="1">
    <location>
        <begin position="95"/>
        <end position="107"/>
    </location>
</feature>
<dbReference type="AlphaFoldDB" id="A0A9P4JLD5"/>
<proteinExistence type="predicted"/>
<organism evidence="2 3">
    <name type="scientific">Delitschia confertaspora ATCC 74209</name>
    <dbReference type="NCBI Taxonomy" id="1513339"/>
    <lineage>
        <taxon>Eukaryota</taxon>
        <taxon>Fungi</taxon>
        <taxon>Dikarya</taxon>
        <taxon>Ascomycota</taxon>
        <taxon>Pezizomycotina</taxon>
        <taxon>Dothideomycetes</taxon>
        <taxon>Pleosporomycetidae</taxon>
        <taxon>Pleosporales</taxon>
        <taxon>Delitschiaceae</taxon>
        <taxon>Delitschia</taxon>
    </lineage>
</organism>
<feature type="compositionally biased region" description="Low complexity" evidence="1">
    <location>
        <begin position="20"/>
        <end position="37"/>
    </location>
</feature>
<feature type="compositionally biased region" description="Acidic residues" evidence="1">
    <location>
        <begin position="468"/>
        <end position="477"/>
    </location>
</feature>
<feature type="region of interest" description="Disordered" evidence="1">
    <location>
        <begin position="1"/>
        <end position="136"/>
    </location>
</feature>
<evidence type="ECO:0000313" key="3">
    <source>
        <dbReference type="Proteomes" id="UP000799536"/>
    </source>
</evidence>
<feature type="compositionally biased region" description="Basic and acidic residues" evidence="1">
    <location>
        <begin position="42"/>
        <end position="62"/>
    </location>
</feature>
<gene>
    <name evidence="2" type="ORF">GQ43DRAFT_399109</name>
</gene>
<feature type="region of interest" description="Disordered" evidence="1">
    <location>
        <begin position="463"/>
        <end position="483"/>
    </location>
</feature>
<accession>A0A9P4JLD5</accession>
<reference evidence="2" key="1">
    <citation type="journal article" date="2020" name="Stud. Mycol.">
        <title>101 Dothideomycetes genomes: a test case for predicting lifestyles and emergence of pathogens.</title>
        <authorList>
            <person name="Haridas S."/>
            <person name="Albert R."/>
            <person name="Binder M."/>
            <person name="Bloem J."/>
            <person name="Labutti K."/>
            <person name="Salamov A."/>
            <person name="Andreopoulos B."/>
            <person name="Baker S."/>
            <person name="Barry K."/>
            <person name="Bills G."/>
            <person name="Bluhm B."/>
            <person name="Cannon C."/>
            <person name="Castanera R."/>
            <person name="Culley D."/>
            <person name="Daum C."/>
            <person name="Ezra D."/>
            <person name="Gonzalez J."/>
            <person name="Henrissat B."/>
            <person name="Kuo A."/>
            <person name="Liang C."/>
            <person name="Lipzen A."/>
            <person name="Lutzoni F."/>
            <person name="Magnuson J."/>
            <person name="Mondo S."/>
            <person name="Nolan M."/>
            <person name="Ohm R."/>
            <person name="Pangilinan J."/>
            <person name="Park H.-J."/>
            <person name="Ramirez L."/>
            <person name="Alfaro M."/>
            <person name="Sun H."/>
            <person name="Tritt A."/>
            <person name="Yoshinaga Y."/>
            <person name="Zwiers L.-H."/>
            <person name="Turgeon B."/>
            <person name="Goodwin S."/>
            <person name="Spatafora J."/>
            <person name="Crous P."/>
            <person name="Grigoriev I."/>
        </authorList>
    </citation>
    <scope>NUCLEOTIDE SEQUENCE</scope>
    <source>
        <strain evidence="2">ATCC 74209</strain>
    </source>
</reference>
<dbReference type="Proteomes" id="UP000799536">
    <property type="component" value="Unassembled WGS sequence"/>
</dbReference>
<sequence>MSHSPSSPSSPFMDGNFDYPPASSSPPTTSGATAHALQRLRRNLERSREEDRARAARERGEPRPAGISPSPRRRPVIRAEAAREVSRLRPPHRTVPSSSNRDSTNDASPRRVPPPPSSTNTNTNRPRASLGSRNLRRARLLREQRSNDMDPADSVDASMGNVFLMANAMARARSPPSEVEHSRREPKRRKTVHEANNKPPYDGFRYGYEGQVVPGRLKMEIVSCDGGEYKEHESQGLYKIQNVLKNDKSVYCTQSSQCNLLLKHIGDTSFALEKVVIKAPDRGFTAPVQEGMVFVSMSGEELLLGTAGYKIEYGSPRESEEPDSSLDFAAFEDEPIPLTEAINDEYIWNNSRRGRQGMSNDELNRLAMANIRRLLDARREQEADDERVRLARRSQTRVDQSSSASTNIPENCDWGESFATAAGVSAPTPPPFTVTTESDDGSDDDQEQPSAAVMADLLRRESRWRTDSEEEEDDDDLAPAFGLMGTRWPPEGIRRRIPLNYSDYLRAIRLPGPSRIAPGAAHSEGLITPHARFFIAKHKNKITINFHPAVSGKYILLKLWSPASDRNIDIESVQFHGYSGPRFFPAIQVR</sequence>
<name>A0A9P4JLD5_9PLEO</name>
<feature type="compositionally biased region" description="Basic and acidic residues" evidence="1">
    <location>
        <begin position="379"/>
        <end position="389"/>
    </location>
</feature>
<dbReference type="OrthoDB" id="2351940at2759"/>
<protein>
    <submittedName>
        <fullName evidence="2">Uncharacterized protein</fullName>
    </submittedName>
</protein>
<feature type="compositionally biased region" description="Low complexity" evidence="1">
    <location>
        <begin position="118"/>
        <end position="127"/>
    </location>
</feature>
<feature type="region of interest" description="Disordered" evidence="1">
    <location>
        <begin position="171"/>
        <end position="200"/>
    </location>
</feature>
<feature type="compositionally biased region" description="Acidic residues" evidence="1">
    <location>
        <begin position="437"/>
        <end position="447"/>
    </location>
</feature>